<dbReference type="InterPro" id="IPR022842">
    <property type="entry name" value="RNAP_Rpo3/Rpb3/RPAC1"/>
</dbReference>
<dbReference type="EMBL" id="KN880438">
    <property type="protein sequence ID" value="KIY73033.1"/>
    <property type="molecule type" value="Genomic_DNA"/>
</dbReference>
<feature type="compositionally biased region" description="Low complexity" evidence="4">
    <location>
        <begin position="306"/>
        <end position="324"/>
    </location>
</feature>
<evidence type="ECO:0000256" key="4">
    <source>
        <dbReference type="SAM" id="MobiDB-lite"/>
    </source>
</evidence>
<proteinExistence type="inferred from homology"/>
<evidence type="ECO:0000256" key="2">
    <source>
        <dbReference type="ARBA" id="ARBA00023163"/>
    </source>
</evidence>
<dbReference type="GO" id="GO:0046983">
    <property type="term" value="F:protein dimerization activity"/>
    <property type="evidence" value="ECO:0007669"/>
    <property type="project" value="InterPro"/>
</dbReference>
<dbReference type="CDD" id="cd07031">
    <property type="entry name" value="RNAP_II_RPB3"/>
    <property type="match status" value="1"/>
</dbReference>
<dbReference type="Proteomes" id="UP000054007">
    <property type="component" value="Unassembled WGS sequence"/>
</dbReference>
<organism evidence="6 7">
    <name type="scientific">Cylindrobasidium torrendii FP15055 ss-10</name>
    <dbReference type="NCBI Taxonomy" id="1314674"/>
    <lineage>
        <taxon>Eukaryota</taxon>
        <taxon>Fungi</taxon>
        <taxon>Dikarya</taxon>
        <taxon>Basidiomycota</taxon>
        <taxon>Agaricomycotina</taxon>
        <taxon>Agaricomycetes</taxon>
        <taxon>Agaricomycetidae</taxon>
        <taxon>Agaricales</taxon>
        <taxon>Marasmiineae</taxon>
        <taxon>Physalacriaceae</taxon>
        <taxon>Cylindrobasidium</taxon>
    </lineage>
</organism>
<dbReference type="GO" id="GO:0003677">
    <property type="term" value="F:DNA binding"/>
    <property type="evidence" value="ECO:0007669"/>
    <property type="project" value="InterPro"/>
</dbReference>
<dbReference type="GO" id="GO:0003899">
    <property type="term" value="F:DNA-directed RNA polymerase activity"/>
    <property type="evidence" value="ECO:0007669"/>
    <property type="project" value="InterPro"/>
</dbReference>
<comment type="similarity">
    <text evidence="3">Belongs to the archaeal Rpo3/eukaryotic RPB3 RNA polymerase subunit family.</text>
</comment>
<reference evidence="6 7" key="1">
    <citation type="journal article" date="2015" name="Fungal Genet. Biol.">
        <title>Evolution of novel wood decay mechanisms in Agaricales revealed by the genome sequences of Fistulina hepatica and Cylindrobasidium torrendii.</title>
        <authorList>
            <person name="Floudas D."/>
            <person name="Held B.W."/>
            <person name="Riley R."/>
            <person name="Nagy L.G."/>
            <person name="Koehler G."/>
            <person name="Ransdell A.S."/>
            <person name="Younus H."/>
            <person name="Chow J."/>
            <person name="Chiniquy J."/>
            <person name="Lipzen A."/>
            <person name="Tritt A."/>
            <person name="Sun H."/>
            <person name="Haridas S."/>
            <person name="LaButti K."/>
            <person name="Ohm R.A."/>
            <person name="Kues U."/>
            <person name="Blanchette R.A."/>
            <person name="Grigoriev I.V."/>
            <person name="Minto R.E."/>
            <person name="Hibbett D.S."/>
        </authorList>
    </citation>
    <scope>NUCLEOTIDE SEQUENCE [LARGE SCALE GENOMIC DNA]</scope>
    <source>
        <strain evidence="6 7">FP15055 ss-10</strain>
    </source>
</reference>
<keyword evidence="1" id="KW-0240">DNA-directed RNA polymerase</keyword>
<dbReference type="InterPro" id="IPR050518">
    <property type="entry name" value="Rpo3/RPB3_RNA_Pol_subunit"/>
</dbReference>
<keyword evidence="7" id="KW-1185">Reference proteome</keyword>
<evidence type="ECO:0000313" key="6">
    <source>
        <dbReference type="EMBL" id="KIY73033.1"/>
    </source>
</evidence>
<dbReference type="InterPro" id="IPR036603">
    <property type="entry name" value="RBP11-like"/>
</dbReference>
<dbReference type="Gene3D" id="3.30.1360.10">
    <property type="entry name" value="RNA polymerase, RBP11-like subunit"/>
    <property type="match status" value="1"/>
</dbReference>
<dbReference type="GO" id="GO:0006366">
    <property type="term" value="P:transcription by RNA polymerase II"/>
    <property type="evidence" value="ECO:0007669"/>
    <property type="project" value="TreeGrafter"/>
</dbReference>
<dbReference type="PROSITE" id="PS00446">
    <property type="entry name" value="RNA_POL_D_30KD"/>
    <property type="match status" value="1"/>
</dbReference>
<feature type="domain" description="DNA-directed RNA polymerase RpoA/D/Rpb3-type" evidence="5">
    <location>
        <begin position="16"/>
        <end position="276"/>
    </location>
</feature>
<dbReference type="HAMAP" id="MF_00320">
    <property type="entry name" value="RNApol_arch_Rpo3"/>
    <property type="match status" value="1"/>
</dbReference>
<dbReference type="SUPFAM" id="SSF56553">
    <property type="entry name" value="Insert subdomain of RNA polymerase alpha subunit"/>
    <property type="match status" value="1"/>
</dbReference>
<dbReference type="AlphaFoldDB" id="A0A0D7BR63"/>
<dbReference type="STRING" id="1314674.A0A0D7BR63"/>
<dbReference type="GO" id="GO:0005665">
    <property type="term" value="C:RNA polymerase II, core complex"/>
    <property type="evidence" value="ECO:0007669"/>
    <property type="project" value="TreeGrafter"/>
</dbReference>
<dbReference type="InterPro" id="IPR036643">
    <property type="entry name" value="RNApol_insert_sf"/>
</dbReference>
<dbReference type="PANTHER" id="PTHR11800:SF2">
    <property type="entry name" value="DNA-DIRECTED RNA POLYMERASE II SUBUNIT RPB3"/>
    <property type="match status" value="1"/>
</dbReference>
<evidence type="ECO:0000313" key="7">
    <source>
        <dbReference type="Proteomes" id="UP000054007"/>
    </source>
</evidence>
<evidence type="ECO:0000256" key="3">
    <source>
        <dbReference type="ARBA" id="ARBA00025804"/>
    </source>
</evidence>
<dbReference type="OrthoDB" id="270173at2759"/>
<feature type="compositionally biased region" description="Low complexity" evidence="4">
    <location>
        <begin position="333"/>
        <end position="348"/>
    </location>
</feature>
<dbReference type="SMART" id="SM00662">
    <property type="entry name" value="RPOLD"/>
    <property type="match status" value="1"/>
</dbReference>
<dbReference type="Pfam" id="PF01000">
    <property type="entry name" value="RNA_pol_A_bac"/>
    <property type="match status" value="1"/>
</dbReference>
<sequence length="369" mass="40070">MSLEPIVRIRSLKQDRVNFVLENVDLSYANSLRRVMMADIPTVAIDLVEITENTTVLPDEFISHRLGMIPLVSVNCDEVMRYNRDCVCVGFCDYCTIKLVIDVQCHDSVTMDVTSNHLESAVAAPFNNNGMDGDEISKRAPDFGSPVGKGVIGQPPVLIAKIRKGQRLQAVCIAKKGIAKEHAKWSPCTAVSFEYDPYNKLRHTTYWFETDIKKEWPISDNRLEEEEPRDDDAFDYLAKPNKFYFEVETDGSLGPQEVVMKGIAELKKKLENLVLGLKAPAELDAGFGVDEPMNSAPPAWDQPAPANAWNTGNNAANSSWGSNSPRGGGGASAWGAASSPTGAGATSAWGGGSAAGWGSPSTTQNGWNV</sequence>
<dbReference type="PANTHER" id="PTHR11800">
    <property type="entry name" value="DNA-DIRECTED RNA POLYMERASE"/>
    <property type="match status" value="1"/>
</dbReference>
<dbReference type="InterPro" id="IPR011263">
    <property type="entry name" value="DNA-dir_RNA_pol_RpoA/D/Rpb3"/>
</dbReference>
<name>A0A0D7BR63_9AGAR</name>
<dbReference type="InterPro" id="IPR001514">
    <property type="entry name" value="DNA-dir_RNA_pol_30-40kDasu_CS"/>
</dbReference>
<keyword evidence="2" id="KW-0804">Transcription</keyword>
<dbReference type="Gene3D" id="2.170.120.12">
    <property type="entry name" value="DNA-directed RNA polymerase, insert domain"/>
    <property type="match status" value="1"/>
</dbReference>
<protein>
    <submittedName>
        <fullName evidence="6">RBP11-like subunits of RNA polymerase</fullName>
    </submittedName>
</protein>
<dbReference type="Pfam" id="PF01193">
    <property type="entry name" value="RNA_pol_L"/>
    <property type="match status" value="1"/>
</dbReference>
<dbReference type="SUPFAM" id="SSF55257">
    <property type="entry name" value="RBP11-like subunits of RNA polymerase"/>
    <property type="match status" value="1"/>
</dbReference>
<dbReference type="InterPro" id="IPR011262">
    <property type="entry name" value="DNA-dir_RNA_pol_insert"/>
</dbReference>
<accession>A0A0D7BR63</accession>
<evidence type="ECO:0000256" key="1">
    <source>
        <dbReference type="ARBA" id="ARBA00022478"/>
    </source>
</evidence>
<gene>
    <name evidence="6" type="ORF">CYLTODRAFT_387442</name>
</gene>
<evidence type="ECO:0000259" key="5">
    <source>
        <dbReference type="SMART" id="SM00662"/>
    </source>
</evidence>
<feature type="region of interest" description="Disordered" evidence="4">
    <location>
        <begin position="293"/>
        <end position="369"/>
    </location>
</feature>